<gene>
    <name evidence="2" type="ORF">Z518_09367</name>
</gene>
<keyword evidence="3" id="KW-1185">Reference proteome</keyword>
<dbReference type="AlphaFoldDB" id="A0A0D2IEG6"/>
<dbReference type="InterPro" id="IPR056125">
    <property type="entry name" value="DUF7708"/>
</dbReference>
<dbReference type="Proteomes" id="UP000053617">
    <property type="component" value="Unassembled WGS sequence"/>
</dbReference>
<proteinExistence type="predicted"/>
<dbReference type="RefSeq" id="XP_013268777.1">
    <property type="nucleotide sequence ID" value="XM_013413323.1"/>
</dbReference>
<dbReference type="VEuPathDB" id="FungiDB:Z518_09367"/>
<dbReference type="HOGENOM" id="CLU_425869_0_0_1"/>
<evidence type="ECO:0000313" key="3">
    <source>
        <dbReference type="Proteomes" id="UP000053617"/>
    </source>
</evidence>
<dbReference type="STRING" id="1442369.A0A0D2IEG6"/>
<evidence type="ECO:0000259" key="1">
    <source>
        <dbReference type="Pfam" id="PF24809"/>
    </source>
</evidence>
<organism evidence="2 3">
    <name type="scientific">Rhinocladiella mackenziei CBS 650.93</name>
    <dbReference type="NCBI Taxonomy" id="1442369"/>
    <lineage>
        <taxon>Eukaryota</taxon>
        <taxon>Fungi</taxon>
        <taxon>Dikarya</taxon>
        <taxon>Ascomycota</taxon>
        <taxon>Pezizomycotina</taxon>
        <taxon>Eurotiomycetes</taxon>
        <taxon>Chaetothyriomycetidae</taxon>
        <taxon>Chaetothyriales</taxon>
        <taxon>Herpotrichiellaceae</taxon>
        <taxon>Rhinocladiella</taxon>
    </lineage>
</organism>
<feature type="domain" description="DUF7708" evidence="1">
    <location>
        <begin position="98"/>
        <end position="239"/>
    </location>
</feature>
<reference evidence="2 3" key="1">
    <citation type="submission" date="2015-01" db="EMBL/GenBank/DDBJ databases">
        <title>The Genome Sequence of Rhinocladiella mackenzie CBS 650.93.</title>
        <authorList>
            <consortium name="The Broad Institute Genomics Platform"/>
            <person name="Cuomo C."/>
            <person name="de Hoog S."/>
            <person name="Gorbushina A."/>
            <person name="Stielow B."/>
            <person name="Teixiera M."/>
            <person name="Abouelleil A."/>
            <person name="Chapman S.B."/>
            <person name="Priest M."/>
            <person name="Young S.K."/>
            <person name="Wortman J."/>
            <person name="Nusbaum C."/>
            <person name="Birren B."/>
        </authorList>
    </citation>
    <scope>NUCLEOTIDE SEQUENCE [LARGE SCALE GENOMIC DNA]</scope>
    <source>
        <strain evidence="2 3">CBS 650.93</strain>
    </source>
</reference>
<sequence>MPSDLTTYCGSQGTVNPDSGPAGRVYWKQYFEHEDLSSTEIRILQEEGAYLSSILQKASPDDARDAWSYEDLQKAVQRSRQAWESKERLGKGKPQKLFHSLMQKFDMHSTLFQIFPSSNTYTSLVAGAATVLVKASVNHSKTIEELSNALDSISDDIGLCNLDSKLIRSQAVQNAIAKLYIAVFLFFGDAIIWYKSSSTAKVMHSLHKDFSERFRKAVNTIRDQAAAVRHAAELGSQAEVRVVRLDVEQLRGELHDARIGLSGELRTLAEYMHWQHGENLKQHEITHEMLRAVRADAGSLSVQNSITSQLESGGKDLPLALPAAPDTSPSMSVEAICELLQQLVSWHLEHSVRGFRTNSVPAQTLFDPQLAQAINKWLCAASQPLLYLEFLPKDQAARIDHAVGRQTARVLMEAKIPAVMFAQGPHHREPDSGDKDSDTDIILAMLSIAKDIMRQLPKDDQQSAPVWSALRKRESPDDVDFATAGHILDAALQAAPANLHIVLLGYPTFWHTNESRIKAFLGIARKVMRGDNSGIRMVIITQRKLHNVLKHLRPEETESVTAFSGNRPVKAPIMVRWARAERP</sequence>
<accession>A0A0D2IEG6</accession>
<dbReference type="EMBL" id="KN847481">
    <property type="protein sequence ID" value="KIX01641.1"/>
    <property type="molecule type" value="Genomic_DNA"/>
</dbReference>
<name>A0A0D2IEG6_9EURO</name>
<dbReference type="GeneID" id="25297438"/>
<evidence type="ECO:0000313" key="2">
    <source>
        <dbReference type="EMBL" id="KIX01641.1"/>
    </source>
</evidence>
<dbReference type="Pfam" id="PF24809">
    <property type="entry name" value="DUF7708"/>
    <property type="match status" value="1"/>
</dbReference>
<protein>
    <recommendedName>
        <fullName evidence="1">DUF7708 domain-containing protein</fullName>
    </recommendedName>
</protein>
<dbReference type="OrthoDB" id="4840035at2759"/>